<keyword evidence="2" id="KW-1185">Reference proteome</keyword>
<dbReference type="EMBL" id="BN001303">
    <property type="protein sequence ID" value="CBF76852.1"/>
    <property type="molecule type" value="Genomic_DNA"/>
</dbReference>
<evidence type="ECO:0000313" key="1">
    <source>
        <dbReference type="EMBL" id="CBF76852.1"/>
    </source>
</evidence>
<dbReference type="SUPFAM" id="SSF82199">
    <property type="entry name" value="SET domain"/>
    <property type="match status" value="1"/>
</dbReference>
<dbReference type="InParanoid" id="C8VAR6"/>
<dbReference type="eggNOG" id="KOG1337">
    <property type="taxonomic scope" value="Eukaryota"/>
</dbReference>
<dbReference type="GO" id="GO:0016279">
    <property type="term" value="F:protein-lysine N-methyltransferase activity"/>
    <property type="evidence" value="ECO:0000318"/>
    <property type="project" value="GO_Central"/>
</dbReference>
<dbReference type="OrthoDB" id="341421at2759"/>
<accession>C8VAR6</accession>
<dbReference type="InterPro" id="IPR046341">
    <property type="entry name" value="SET_dom_sf"/>
</dbReference>
<dbReference type="Proteomes" id="UP000000560">
    <property type="component" value="Chromosome III"/>
</dbReference>
<dbReference type="GeneID" id="2872548"/>
<dbReference type="RefSeq" id="XP_662360.2">
    <property type="nucleotide sequence ID" value="XM_657268.2"/>
</dbReference>
<name>C8VAR6_EMENI</name>
<dbReference type="PANTHER" id="PTHR13271:SF137">
    <property type="entry name" value="SET DOMAIN-CONTAINING PROTEIN"/>
    <property type="match status" value="1"/>
</dbReference>
<dbReference type="STRING" id="227321.C8VAR6"/>
<proteinExistence type="predicted"/>
<reference evidence="2" key="2">
    <citation type="journal article" date="2009" name="Fungal Genet. Biol.">
        <title>The 2008 update of the Aspergillus nidulans genome annotation: a community effort.</title>
        <authorList>
            <person name="Wortman J.R."/>
            <person name="Gilsenan J.M."/>
            <person name="Joardar V."/>
            <person name="Deegan J."/>
            <person name="Clutterbuck J."/>
            <person name="Andersen M.R."/>
            <person name="Archer D."/>
            <person name="Bencina M."/>
            <person name="Braus G."/>
            <person name="Coutinho P."/>
            <person name="von Dohren H."/>
            <person name="Doonan J."/>
            <person name="Driessen A.J."/>
            <person name="Durek P."/>
            <person name="Espeso E."/>
            <person name="Fekete E."/>
            <person name="Flipphi M."/>
            <person name="Estrada C.G."/>
            <person name="Geysens S."/>
            <person name="Goldman G."/>
            <person name="de Groot P.W."/>
            <person name="Hansen K."/>
            <person name="Harris S.D."/>
            <person name="Heinekamp T."/>
            <person name="Helmstaedt K."/>
            <person name="Henrissat B."/>
            <person name="Hofmann G."/>
            <person name="Homan T."/>
            <person name="Horio T."/>
            <person name="Horiuchi H."/>
            <person name="James S."/>
            <person name="Jones M."/>
            <person name="Karaffa L."/>
            <person name="Karanyi Z."/>
            <person name="Kato M."/>
            <person name="Keller N."/>
            <person name="Kelly D.E."/>
            <person name="Kiel J.A."/>
            <person name="Kim J.M."/>
            <person name="van der Klei I.J."/>
            <person name="Klis F.M."/>
            <person name="Kovalchuk A."/>
            <person name="Krasevec N."/>
            <person name="Kubicek C.P."/>
            <person name="Liu B."/>
            <person name="Maccabe A."/>
            <person name="Meyer V."/>
            <person name="Mirabito P."/>
            <person name="Miskei M."/>
            <person name="Mos M."/>
            <person name="Mullins J."/>
            <person name="Nelson D.R."/>
            <person name="Nielsen J."/>
            <person name="Oakley B.R."/>
            <person name="Osmani S.A."/>
            <person name="Pakula T."/>
            <person name="Paszewski A."/>
            <person name="Paulsen I."/>
            <person name="Pilsyk S."/>
            <person name="Pocsi I."/>
            <person name="Punt P.J."/>
            <person name="Ram A.F."/>
            <person name="Ren Q."/>
            <person name="Robellet X."/>
            <person name="Robson G."/>
            <person name="Seiboth B."/>
            <person name="van Solingen P."/>
            <person name="Specht T."/>
            <person name="Sun J."/>
            <person name="Taheri-Talesh N."/>
            <person name="Takeshita N."/>
            <person name="Ussery D."/>
            <person name="vanKuyk P.A."/>
            <person name="Visser H."/>
            <person name="van de Vondervoort P.J."/>
            <person name="de Vries R.P."/>
            <person name="Walton J."/>
            <person name="Xiang X."/>
            <person name="Xiong Y."/>
            <person name="Zeng A.P."/>
            <person name="Brandt B.W."/>
            <person name="Cornell M.J."/>
            <person name="van den Hondel C.A."/>
            <person name="Visser J."/>
            <person name="Oliver S.G."/>
            <person name="Turner G."/>
        </authorList>
    </citation>
    <scope>GENOME REANNOTATION</scope>
    <source>
        <strain evidence="2">FGSC A4 / ATCC 38163 / CBS 112.46 / NRRL 194 / M139</strain>
    </source>
</reference>
<dbReference type="AlphaFoldDB" id="C8VAR6"/>
<organism evidence="1 2">
    <name type="scientific">Emericella nidulans (strain FGSC A4 / ATCC 38163 / CBS 112.46 / NRRL 194 / M139)</name>
    <name type="common">Aspergillus nidulans</name>
    <dbReference type="NCBI Taxonomy" id="227321"/>
    <lineage>
        <taxon>Eukaryota</taxon>
        <taxon>Fungi</taxon>
        <taxon>Dikarya</taxon>
        <taxon>Ascomycota</taxon>
        <taxon>Pezizomycotina</taxon>
        <taxon>Eurotiomycetes</taxon>
        <taxon>Eurotiomycetidae</taxon>
        <taxon>Eurotiales</taxon>
        <taxon>Aspergillaceae</taxon>
        <taxon>Aspergillus</taxon>
        <taxon>Aspergillus subgen. Nidulantes</taxon>
    </lineage>
</organism>
<evidence type="ECO:0000313" key="2">
    <source>
        <dbReference type="Proteomes" id="UP000000560"/>
    </source>
</evidence>
<dbReference type="InterPro" id="IPR050600">
    <property type="entry name" value="SETD3_SETD6_MTase"/>
</dbReference>
<sequence>MMAMRSIQENEVIVRVPRHLMLTVDTIPSSFVTKFEEGVPVHAILAAFLCHGEPEDLEPYELWTKTWPTRKDFEHCMPILWPDFLRASLPPSVSGSWKSVRKAKLEFEYESSHQNILAQQEQRLRNAWESVVAVFPETDWETLSYYWLIVNTRSFFYLMPGQEPPEDRNDAMALLPFADYFNHSDVACNVKFDGQEYVFRASKTFILRELSSSQQEELYLQQYLGNYQVMDTGVCYRTEVAACIMYMRPEDWQNYVLGYSTRGVDAKKSEDVIKGWIRAYMEEADLTIRELENIRSSMERRHQGKAQMLLKRWRQIKELCSIALKTVLC</sequence>
<dbReference type="Gene3D" id="3.90.1410.10">
    <property type="entry name" value="set domain protein methyltransferase, domain 1"/>
    <property type="match status" value="1"/>
</dbReference>
<dbReference type="HOGENOM" id="CLU_041939_3_2_1"/>
<dbReference type="FunFam" id="3.90.1410.10:FF:000076">
    <property type="entry name" value="Uncharacterized protein"/>
    <property type="match status" value="1"/>
</dbReference>
<reference evidence="2" key="1">
    <citation type="journal article" date="2005" name="Nature">
        <title>Sequencing of Aspergillus nidulans and comparative analysis with A. fumigatus and A. oryzae.</title>
        <authorList>
            <person name="Galagan J.E."/>
            <person name="Calvo S.E."/>
            <person name="Cuomo C."/>
            <person name="Ma L.J."/>
            <person name="Wortman J.R."/>
            <person name="Batzoglou S."/>
            <person name="Lee S.I."/>
            <person name="Basturkmen M."/>
            <person name="Spevak C.C."/>
            <person name="Clutterbuck J."/>
            <person name="Kapitonov V."/>
            <person name="Jurka J."/>
            <person name="Scazzocchio C."/>
            <person name="Farman M."/>
            <person name="Butler J."/>
            <person name="Purcell S."/>
            <person name="Harris S."/>
            <person name="Braus G.H."/>
            <person name="Draht O."/>
            <person name="Busch S."/>
            <person name="D'Enfert C."/>
            <person name="Bouchier C."/>
            <person name="Goldman G.H."/>
            <person name="Bell-Pedersen D."/>
            <person name="Griffiths-Jones S."/>
            <person name="Doonan J.H."/>
            <person name="Yu J."/>
            <person name="Vienken K."/>
            <person name="Pain A."/>
            <person name="Freitag M."/>
            <person name="Selker E.U."/>
            <person name="Archer D.B."/>
            <person name="Penalva M.A."/>
            <person name="Oakley B.R."/>
            <person name="Momany M."/>
            <person name="Tanaka T."/>
            <person name="Kumagai T."/>
            <person name="Asai K."/>
            <person name="Machida M."/>
            <person name="Nierman W.C."/>
            <person name="Denning D.W."/>
            <person name="Caddick M."/>
            <person name="Hynes M."/>
            <person name="Paoletti M."/>
            <person name="Fischer R."/>
            <person name="Miller B."/>
            <person name="Dyer P."/>
            <person name="Sachs M.S."/>
            <person name="Osmani S.A."/>
            <person name="Birren B.W."/>
        </authorList>
    </citation>
    <scope>NUCLEOTIDE SEQUENCE [LARGE SCALE GENOMIC DNA]</scope>
    <source>
        <strain evidence="2">FGSC A4 / ATCC 38163 / CBS 112.46 / NRRL 194 / M139</strain>
    </source>
</reference>
<protein>
    <submittedName>
        <fullName evidence="1">Uncharacterized protein</fullName>
    </submittedName>
</protein>
<gene>
    <name evidence="1" type="ORF">ANIA_10583</name>
</gene>
<dbReference type="OMA" id="VWDEVCI"/>
<dbReference type="KEGG" id="ani:ANIA_10583"/>
<dbReference type="PANTHER" id="PTHR13271">
    <property type="entry name" value="UNCHARACTERIZED PUTATIVE METHYLTRANSFERASE"/>
    <property type="match status" value="1"/>
</dbReference>